<name>A0A3S0VG45_9FLAO</name>
<reference evidence="1 2" key="1">
    <citation type="submission" date="2018-12" db="EMBL/GenBank/DDBJ databases">
        <title>Draft Genome Sequence of Chryseobacterium arthrosphaerae strain ED882-96 Isolated from the Blood of a Patient with Liver Cirrhosis in Taiwan.</title>
        <authorList>
            <person name="Lin J.-N."/>
            <person name="Lai C.-H."/>
            <person name="Yang C.-H."/>
            <person name="Huang Y.-H."/>
        </authorList>
    </citation>
    <scope>NUCLEOTIDE SEQUENCE [LARGE SCALE GENOMIC DNA]</scope>
    <source>
        <strain evidence="1 2">ED882-96</strain>
    </source>
</reference>
<gene>
    <name evidence="1" type="ORF">EJ377_16185</name>
</gene>
<organism evidence="1 2">
    <name type="scientific">Chryseobacterium arthrosphaerae</name>
    <dbReference type="NCBI Taxonomy" id="651561"/>
    <lineage>
        <taxon>Bacteria</taxon>
        <taxon>Pseudomonadati</taxon>
        <taxon>Bacteroidota</taxon>
        <taxon>Flavobacteriia</taxon>
        <taxon>Flavobacteriales</taxon>
        <taxon>Weeksellaceae</taxon>
        <taxon>Chryseobacterium group</taxon>
        <taxon>Chryseobacterium</taxon>
    </lineage>
</organism>
<comment type="caution">
    <text evidence="1">The sequence shown here is derived from an EMBL/GenBank/DDBJ whole genome shotgun (WGS) entry which is preliminary data.</text>
</comment>
<evidence type="ECO:0000313" key="2">
    <source>
        <dbReference type="Proteomes" id="UP000276953"/>
    </source>
</evidence>
<protein>
    <submittedName>
        <fullName evidence="1">Uncharacterized protein</fullName>
    </submittedName>
</protein>
<dbReference type="EMBL" id="RYFC01000003">
    <property type="protein sequence ID" value="RTZ46065.1"/>
    <property type="molecule type" value="Genomic_DNA"/>
</dbReference>
<dbReference type="AlphaFoldDB" id="A0A3S0VG45"/>
<proteinExistence type="predicted"/>
<sequence>MGNVKFRKELKASSGEVDVEISGWLQGVYIVIVQTGDTSMQGN</sequence>
<dbReference type="Proteomes" id="UP000276953">
    <property type="component" value="Unassembled WGS sequence"/>
</dbReference>
<accession>A0A3S0VG45</accession>
<evidence type="ECO:0000313" key="1">
    <source>
        <dbReference type="EMBL" id="RTZ46065.1"/>
    </source>
</evidence>